<dbReference type="EMBL" id="JARJBC010000006">
    <property type="protein sequence ID" value="MDF3289894.1"/>
    <property type="molecule type" value="Genomic_DNA"/>
</dbReference>
<keyword evidence="4" id="KW-1185">Reference proteome</keyword>
<organism evidence="3 4">
    <name type="scientific">Streptomyces silvisoli</name>
    <dbReference type="NCBI Taxonomy" id="3034235"/>
    <lineage>
        <taxon>Bacteria</taxon>
        <taxon>Bacillati</taxon>
        <taxon>Actinomycetota</taxon>
        <taxon>Actinomycetes</taxon>
        <taxon>Kitasatosporales</taxon>
        <taxon>Streptomycetaceae</taxon>
        <taxon>Streptomyces</taxon>
    </lineage>
</organism>
<protein>
    <submittedName>
        <fullName evidence="3">Vps62-related protein</fullName>
    </submittedName>
</protein>
<evidence type="ECO:0000256" key="1">
    <source>
        <dbReference type="SAM" id="MobiDB-lite"/>
    </source>
</evidence>
<feature type="compositionally biased region" description="Basic and acidic residues" evidence="1">
    <location>
        <begin position="380"/>
        <end position="396"/>
    </location>
</feature>
<feature type="domain" description="Insecticidal crystal toxin" evidence="2">
    <location>
        <begin position="183"/>
        <end position="324"/>
    </location>
</feature>
<feature type="region of interest" description="Disordered" evidence="1">
    <location>
        <begin position="354"/>
        <end position="396"/>
    </location>
</feature>
<dbReference type="InterPro" id="IPR009291">
    <property type="entry name" value="Vps62"/>
</dbReference>
<accession>A0ABT5ZJ92</accession>
<dbReference type="PANTHER" id="PTHR48219">
    <property type="entry name" value="VACUOLAR PROTEIN SORTING-ASSOCIATED PROTEIN 62-RELATED"/>
    <property type="match status" value="1"/>
</dbReference>
<sequence length="396" mass="43371">MAQLMIAPVSGHSGVVASPVDYRRLWHDSNTGAHLYGSVWRPIPPQGYVALGDVWMSGWDVKPPLNAIWCVKQTAVGGHTYVRRAELRERVWSDQGTGGNAGDVAVWRVDVPPISEDPSERLLLAPNTVTTVTHYSTPAPTDTTWILDVPAGVEKRPEPQAPPLTSYQEPSNPQPVTDRIVRVPFTGVNDEGRDLQWKVLNSPFYRLHRRVGYNRAIFTNNQHGTQDARASEQVVTGVVQSESEAWTTLTRIVVSASAGIAFKGLSVGADVNITRETGYEKRTSLTEFTESTRTQEMVTPPRASGVLWVKSHELQLYRADGSAVAEGLSFQFPSYAIANYPPNAVGQHIEPAAPAEPEFQQAPDLDGEKGGGIPGFDAEEVTKKLELAKQEMSKKP</sequence>
<dbReference type="InterPro" id="IPR008872">
    <property type="entry name" value="Toxin_P42"/>
</dbReference>
<evidence type="ECO:0000313" key="3">
    <source>
        <dbReference type="EMBL" id="MDF3289894.1"/>
    </source>
</evidence>
<proteinExistence type="predicted"/>
<feature type="compositionally biased region" description="Polar residues" evidence="1">
    <location>
        <begin position="163"/>
        <end position="175"/>
    </location>
</feature>
<dbReference type="RefSeq" id="WP_276093401.1">
    <property type="nucleotide sequence ID" value="NZ_JARJBC010000006.1"/>
</dbReference>
<feature type="region of interest" description="Disordered" evidence="1">
    <location>
        <begin position="154"/>
        <end position="177"/>
    </location>
</feature>
<evidence type="ECO:0000313" key="4">
    <source>
        <dbReference type="Proteomes" id="UP001216579"/>
    </source>
</evidence>
<comment type="caution">
    <text evidence="3">The sequence shown here is derived from an EMBL/GenBank/DDBJ whole genome shotgun (WGS) entry which is preliminary data.</text>
</comment>
<dbReference type="PANTHER" id="PTHR48219:SF2">
    <property type="entry name" value="VACUOLAR PROTEIN SORTING-ASSOCIATED PROTEIN 62"/>
    <property type="match status" value="1"/>
</dbReference>
<gene>
    <name evidence="3" type="ORF">P3G67_11720</name>
</gene>
<name>A0ABT5ZJ92_9ACTN</name>
<dbReference type="Proteomes" id="UP001216579">
    <property type="component" value="Unassembled WGS sequence"/>
</dbReference>
<reference evidence="3 4" key="1">
    <citation type="submission" date="2023-03" db="EMBL/GenBank/DDBJ databases">
        <title>Draft genome sequence of Streptomyces sp. RB6PN23 isolated from peat swamp forest in Thailand.</title>
        <authorList>
            <person name="Klaysubun C."/>
            <person name="Duangmal K."/>
        </authorList>
    </citation>
    <scope>NUCLEOTIDE SEQUENCE [LARGE SCALE GENOMIC DNA]</scope>
    <source>
        <strain evidence="3 4">RB6PN23</strain>
    </source>
</reference>
<dbReference type="Pfam" id="PF06101">
    <property type="entry name" value="Vps62"/>
    <property type="match status" value="1"/>
</dbReference>
<evidence type="ECO:0000259" key="2">
    <source>
        <dbReference type="Pfam" id="PF05431"/>
    </source>
</evidence>
<dbReference type="Pfam" id="PF05431">
    <property type="entry name" value="Toxin_10"/>
    <property type="match status" value="1"/>
</dbReference>